<dbReference type="InterPro" id="IPR001607">
    <property type="entry name" value="Znf_UBP"/>
</dbReference>
<dbReference type="EMBL" id="BMCU01000001">
    <property type="protein sequence ID" value="GGF94906.1"/>
    <property type="molecule type" value="Genomic_DNA"/>
</dbReference>
<evidence type="ECO:0000313" key="3">
    <source>
        <dbReference type="EMBL" id="GGF94906.1"/>
    </source>
</evidence>
<evidence type="ECO:0000313" key="4">
    <source>
        <dbReference type="Proteomes" id="UP000654257"/>
    </source>
</evidence>
<dbReference type="Pfam" id="PF02148">
    <property type="entry name" value="zf-UBP"/>
    <property type="match status" value="1"/>
</dbReference>
<organism evidence="3 4">
    <name type="scientific">Rhodococcoides trifolii</name>
    <dbReference type="NCBI Taxonomy" id="908250"/>
    <lineage>
        <taxon>Bacteria</taxon>
        <taxon>Bacillati</taxon>
        <taxon>Actinomycetota</taxon>
        <taxon>Actinomycetes</taxon>
        <taxon>Mycobacteriales</taxon>
        <taxon>Nocardiaceae</taxon>
        <taxon>Rhodococcoides</taxon>
    </lineage>
</organism>
<evidence type="ECO:0000259" key="2">
    <source>
        <dbReference type="PROSITE" id="PS50271"/>
    </source>
</evidence>
<accession>A0A917CPM4</accession>
<reference evidence="3" key="2">
    <citation type="submission" date="2020-09" db="EMBL/GenBank/DDBJ databases">
        <authorList>
            <person name="Sun Q."/>
            <person name="Sedlacek I."/>
        </authorList>
    </citation>
    <scope>NUCLEOTIDE SEQUENCE</scope>
    <source>
        <strain evidence="3">CCM 7905</strain>
    </source>
</reference>
<dbReference type="RefSeq" id="WP_188543189.1">
    <property type="nucleotide sequence ID" value="NZ_BMCU01000001.1"/>
</dbReference>
<sequence length="115" mass="12592">MADIEGIDVSVAPSGPGCVECDSSGGWWFHLRRCAQCGHIGCCDSSPSQHASAHAAGTGHPIVRSYEPGEEWFYSYTTEEMYYGPELPAPQHHPLEQTTPGPADRVPRNWQSLIH</sequence>
<dbReference type="InterPro" id="IPR013083">
    <property type="entry name" value="Znf_RING/FYVE/PHD"/>
</dbReference>
<protein>
    <recommendedName>
        <fullName evidence="2">UBP-type domain-containing protein</fullName>
    </recommendedName>
</protein>
<dbReference type="PROSITE" id="PS50271">
    <property type="entry name" value="ZF_UBP"/>
    <property type="match status" value="1"/>
</dbReference>
<dbReference type="Gene3D" id="3.30.40.10">
    <property type="entry name" value="Zinc/RING finger domain, C3HC4 (zinc finger)"/>
    <property type="match status" value="1"/>
</dbReference>
<evidence type="ECO:0000256" key="1">
    <source>
        <dbReference type="SAM" id="MobiDB-lite"/>
    </source>
</evidence>
<gene>
    <name evidence="3" type="ORF">GCM10007304_05960</name>
</gene>
<dbReference type="SUPFAM" id="SSF57850">
    <property type="entry name" value="RING/U-box"/>
    <property type="match status" value="1"/>
</dbReference>
<name>A0A917CPM4_9NOCA</name>
<proteinExistence type="predicted"/>
<dbReference type="GO" id="GO:0008270">
    <property type="term" value="F:zinc ion binding"/>
    <property type="evidence" value="ECO:0007669"/>
    <property type="project" value="InterPro"/>
</dbReference>
<dbReference type="AlphaFoldDB" id="A0A917CPM4"/>
<dbReference type="Proteomes" id="UP000654257">
    <property type="component" value="Unassembled WGS sequence"/>
</dbReference>
<feature type="region of interest" description="Disordered" evidence="1">
    <location>
        <begin position="85"/>
        <end position="108"/>
    </location>
</feature>
<feature type="domain" description="UBP-type" evidence="2">
    <location>
        <begin position="1"/>
        <end position="99"/>
    </location>
</feature>
<reference evidence="3" key="1">
    <citation type="journal article" date="2014" name="Int. J. Syst. Evol. Microbiol.">
        <title>Complete genome sequence of Corynebacterium casei LMG S-19264T (=DSM 44701T), isolated from a smear-ripened cheese.</title>
        <authorList>
            <consortium name="US DOE Joint Genome Institute (JGI-PGF)"/>
            <person name="Walter F."/>
            <person name="Albersmeier A."/>
            <person name="Kalinowski J."/>
            <person name="Ruckert C."/>
        </authorList>
    </citation>
    <scope>NUCLEOTIDE SEQUENCE</scope>
    <source>
        <strain evidence="3">CCM 7905</strain>
    </source>
</reference>
<comment type="caution">
    <text evidence="3">The sequence shown here is derived from an EMBL/GenBank/DDBJ whole genome shotgun (WGS) entry which is preliminary data.</text>
</comment>
<keyword evidence="4" id="KW-1185">Reference proteome</keyword>